<dbReference type="PROSITE" id="PS01271">
    <property type="entry name" value="NA_SULFATE"/>
    <property type="match status" value="1"/>
</dbReference>
<name>A0A7R9AA70_9CRUS</name>
<protein>
    <submittedName>
        <fullName evidence="8">Uncharacterized protein</fullName>
    </submittedName>
</protein>
<dbReference type="GO" id="GO:0015141">
    <property type="term" value="F:succinate transmembrane transporter activity"/>
    <property type="evidence" value="ECO:0007669"/>
    <property type="project" value="TreeGrafter"/>
</dbReference>
<dbReference type="EMBL" id="CAJPEV010002742">
    <property type="protein sequence ID" value="CAG0897896.1"/>
    <property type="molecule type" value="Genomic_DNA"/>
</dbReference>
<keyword evidence="3" id="KW-0813">Transport</keyword>
<dbReference type="InterPro" id="IPR031312">
    <property type="entry name" value="Na/sul_symport_CS"/>
</dbReference>
<dbReference type="AlphaFoldDB" id="A0A7R9AA70"/>
<dbReference type="EMBL" id="LR902259">
    <property type="protein sequence ID" value="CAD7250234.1"/>
    <property type="molecule type" value="Genomic_DNA"/>
</dbReference>
<dbReference type="GO" id="GO:0005886">
    <property type="term" value="C:plasma membrane"/>
    <property type="evidence" value="ECO:0007669"/>
    <property type="project" value="TreeGrafter"/>
</dbReference>
<evidence type="ECO:0000256" key="4">
    <source>
        <dbReference type="ARBA" id="ARBA00022692"/>
    </source>
</evidence>
<evidence type="ECO:0000256" key="6">
    <source>
        <dbReference type="ARBA" id="ARBA00023136"/>
    </source>
</evidence>
<accession>A0A7R9AA70</accession>
<comment type="similarity">
    <text evidence="2">Belongs to the SLC13A/DASS transporter (TC 2.A.47) family. NADC subfamily.</text>
</comment>
<evidence type="ECO:0000256" key="7">
    <source>
        <dbReference type="SAM" id="Phobius"/>
    </source>
</evidence>
<feature type="transmembrane region" description="Helical" evidence="7">
    <location>
        <begin position="235"/>
        <end position="261"/>
    </location>
</feature>
<feature type="non-terminal residue" evidence="8">
    <location>
        <position position="407"/>
    </location>
</feature>
<feature type="transmembrane region" description="Helical" evidence="7">
    <location>
        <begin position="168"/>
        <end position="186"/>
    </location>
</feature>
<dbReference type="PANTHER" id="PTHR10283:SF82">
    <property type="entry name" value="SOLUTE CARRIER FAMILY 13 MEMBER 2"/>
    <property type="match status" value="1"/>
</dbReference>
<feature type="non-terminal residue" evidence="8">
    <location>
        <position position="1"/>
    </location>
</feature>
<dbReference type="InterPro" id="IPR001898">
    <property type="entry name" value="SLC13A/DASS"/>
</dbReference>
<dbReference type="PANTHER" id="PTHR10283">
    <property type="entry name" value="SOLUTE CARRIER FAMILY 13 MEMBER"/>
    <property type="match status" value="1"/>
</dbReference>
<dbReference type="Pfam" id="PF00939">
    <property type="entry name" value="Na_sulph_symp"/>
    <property type="match status" value="1"/>
</dbReference>
<keyword evidence="4 7" id="KW-0812">Transmembrane</keyword>
<feature type="transmembrane region" description="Helical" evidence="7">
    <location>
        <begin position="118"/>
        <end position="136"/>
    </location>
</feature>
<evidence type="ECO:0000256" key="1">
    <source>
        <dbReference type="ARBA" id="ARBA00004141"/>
    </source>
</evidence>
<organism evidence="8">
    <name type="scientific">Darwinula stevensoni</name>
    <dbReference type="NCBI Taxonomy" id="69355"/>
    <lineage>
        <taxon>Eukaryota</taxon>
        <taxon>Metazoa</taxon>
        <taxon>Ecdysozoa</taxon>
        <taxon>Arthropoda</taxon>
        <taxon>Crustacea</taxon>
        <taxon>Oligostraca</taxon>
        <taxon>Ostracoda</taxon>
        <taxon>Podocopa</taxon>
        <taxon>Podocopida</taxon>
        <taxon>Darwinulocopina</taxon>
        <taxon>Darwinuloidea</taxon>
        <taxon>Darwinulidae</taxon>
        <taxon>Darwinula</taxon>
    </lineage>
</organism>
<evidence type="ECO:0000256" key="5">
    <source>
        <dbReference type="ARBA" id="ARBA00022989"/>
    </source>
</evidence>
<evidence type="ECO:0000256" key="2">
    <source>
        <dbReference type="ARBA" id="ARBA00006772"/>
    </source>
</evidence>
<proteinExistence type="inferred from homology"/>
<evidence type="ECO:0000313" key="9">
    <source>
        <dbReference type="Proteomes" id="UP000677054"/>
    </source>
</evidence>
<feature type="transmembrane region" description="Helical" evidence="7">
    <location>
        <begin position="315"/>
        <end position="334"/>
    </location>
</feature>
<evidence type="ECO:0000313" key="8">
    <source>
        <dbReference type="EMBL" id="CAD7250234.1"/>
    </source>
</evidence>
<gene>
    <name evidence="8" type="ORF">DSTB1V02_LOCUS10016</name>
</gene>
<sequence>SNVSENGEEEEENEEEELKEGYRDARIQVLLAVAYSAGIGGTGTLTGTGTNLIFKGIVDEYVDFVLVFLIRGLLWGDRGWGEGTMLRQREVFVSISRRYGPEAGLNYGTWMAFNVPGLLLNVFIASLWLQGIFLFAQRAPSRSEEAKAAEAARAVINKKYAELGSMSFHELLTLILFVALVVLWLSRDPKFVPGWADWIKGKRSREQVISSVLDKPSESSEALLNWRILHEKMPWGLILLIGAGFAISKASEVSCMSYWLGQQMGNLRFLSPSVLVFIITLMTAMITEVASNTATASILLPVFAQLANVVRVNPLYLMLPATVACSYAFMLPVATPYNAIVFEATQMKTSTMMKAGFVMNVICVGVINLMINTLGDYLFDFSKFPDWADAVRNSSSSPSSYCNYTLY</sequence>
<evidence type="ECO:0000256" key="3">
    <source>
        <dbReference type="ARBA" id="ARBA00022448"/>
    </source>
</evidence>
<comment type="subcellular location">
    <subcellularLocation>
        <location evidence="1">Membrane</location>
        <topology evidence="1">Multi-pass membrane protein</topology>
    </subcellularLocation>
</comment>
<feature type="transmembrane region" description="Helical" evidence="7">
    <location>
        <begin position="355"/>
        <end position="375"/>
    </location>
</feature>
<dbReference type="GO" id="GO:0015137">
    <property type="term" value="F:citrate transmembrane transporter activity"/>
    <property type="evidence" value="ECO:0007669"/>
    <property type="project" value="TreeGrafter"/>
</dbReference>
<keyword evidence="9" id="KW-1185">Reference proteome</keyword>
<reference evidence="8" key="1">
    <citation type="submission" date="2020-11" db="EMBL/GenBank/DDBJ databases">
        <authorList>
            <person name="Tran Van P."/>
        </authorList>
    </citation>
    <scope>NUCLEOTIDE SEQUENCE</scope>
</reference>
<dbReference type="Proteomes" id="UP000677054">
    <property type="component" value="Unassembled WGS sequence"/>
</dbReference>
<dbReference type="OrthoDB" id="6493944at2759"/>
<keyword evidence="6 7" id="KW-0472">Membrane</keyword>
<keyword evidence="5 7" id="KW-1133">Transmembrane helix</keyword>
<feature type="transmembrane region" description="Helical" evidence="7">
    <location>
        <begin position="273"/>
        <end position="303"/>
    </location>
</feature>